<keyword evidence="2" id="KW-1185">Reference proteome</keyword>
<accession>A0A6A8AGG2</accession>
<dbReference type="Proteomes" id="UP000435138">
    <property type="component" value="Unassembled WGS sequence"/>
</dbReference>
<sequence>MTTLFAYEISPISNPDRLYFTATLDECRTAARQQRSELRSDPEYGDVDPMPIYRVDMEIPDTQTLLNGLNNNDDLTNAIIIDRKLVETVRD</sequence>
<dbReference type="EMBL" id="WIXI01000051">
    <property type="protein sequence ID" value="MQY49869.1"/>
    <property type="molecule type" value="Genomic_DNA"/>
</dbReference>
<protein>
    <submittedName>
        <fullName evidence="1">Uncharacterized protein</fullName>
    </submittedName>
</protein>
<comment type="caution">
    <text evidence="1">The sequence shown here is derived from an EMBL/GenBank/DDBJ whole genome shotgun (WGS) entry which is preliminary data.</text>
</comment>
<dbReference type="AlphaFoldDB" id="A0A6A8AGG2"/>
<evidence type="ECO:0000313" key="2">
    <source>
        <dbReference type="Proteomes" id="UP000435138"/>
    </source>
</evidence>
<name>A0A6A8AGG2_9HYPH</name>
<dbReference type="RefSeq" id="WP_153360010.1">
    <property type="nucleotide sequence ID" value="NZ_JAYKOO010000001.1"/>
</dbReference>
<organism evidence="1 2">
    <name type="scientific">Endobacterium cereale</name>
    <dbReference type="NCBI Taxonomy" id="2663029"/>
    <lineage>
        <taxon>Bacteria</taxon>
        <taxon>Pseudomonadati</taxon>
        <taxon>Pseudomonadota</taxon>
        <taxon>Alphaproteobacteria</taxon>
        <taxon>Hyphomicrobiales</taxon>
        <taxon>Rhizobiaceae</taxon>
        <taxon>Endobacterium</taxon>
    </lineage>
</organism>
<gene>
    <name evidence="1" type="ORF">GAO09_27970</name>
</gene>
<evidence type="ECO:0000313" key="1">
    <source>
        <dbReference type="EMBL" id="MQY49869.1"/>
    </source>
</evidence>
<proteinExistence type="predicted"/>
<reference evidence="1 2" key="1">
    <citation type="submission" date="2019-11" db="EMBL/GenBank/DDBJ databases">
        <title>Genome analysis of Rhizobacterium cereale a novel genus and species isolated from maize roots in North Spain.</title>
        <authorList>
            <person name="Menendez E."/>
            <person name="Flores-Felix J.D."/>
            <person name="Ramirez-Bahena M.-H."/>
            <person name="Igual J.M."/>
            <person name="Garcia-Fraile P."/>
            <person name="Peix A."/>
            <person name="Velazquez E."/>
        </authorList>
    </citation>
    <scope>NUCLEOTIDE SEQUENCE [LARGE SCALE GENOMIC DNA]</scope>
    <source>
        <strain evidence="1 2">RZME27</strain>
    </source>
</reference>